<gene>
    <name evidence="1" type="ORF">LCGC14_1341190</name>
</gene>
<organism evidence="1">
    <name type="scientific">marine sediment metagenome</name>
    <dbReference type="NCBI Taxonomy" id="412755"/>
    <lineage>
        <taxon>unclassified sequences</taxon>
        <taxon>metagenomes</taxon>
        <taxon>ecological metagenomes</taxon>
    </lineage>
</organism>
<dbReference type="AlphaFoldDB" id="A0A0F9MUL6"/>
<accession>A0A0F9MUL6</accession>
<name>A0A0F9MUL6_9ZZZZ</name>
<comment type="caution">
    <text evidence="1">The sequence shown here is derived from an EMBL/GenBank/DDBJ whole genome shotgun (WGS) entry which is preliminary data.</text>
</comment>
<evidence type="ECO:0000313" key="1">
    <source>
        <dbReference type="EMBL" id="KKM80305.1"/>
    </source>
</evidence>
<protein>
    <submittedName>
        <fullName evidence="1">Uncharacterized protein</fullName>
    </submittedName>
</protein>
<dbReference type="EMBL" id="LAZR01008206">
    <property type="protein sequence ID" value="KKM80305.1"/>
    <property type="molecule type" value="Genomic_DNA"/>
</dbReference>
<proteinExistence type="predicted"/>
<reference evidence="1" key="1">
    <citation type="journal article" date="2015" name="Nature">
        <title>Complex archaea that bridge the gap between prokaryotes and eukaryotes.</title>
        <authorList>
            <person name="Spang A."/>
            <person name="Saw J.H."/>
            <person name="Jorgensen S.L."/>
            <person name="Zaremba-Niedzwiedzka K."/>
            <person name="Martijn J."/>
            <person name="Lind A.E."/>
            <person name="van Eijk R."/>
            <person name="Schleper C."/>
            <person name="Guy L."/>
            <person name="Ettema T.J."/>
        </authorList>
    </citation>
    <scope>NUCLEOTIDE SEQUENCE</scope>
</reference>
<sequence>MTRIDAKDQIIDTTSVQTHGLAKSMAIAITRFGIRTGRGLSKISTKWVDTTTHRAHYLVMQPQPQR</sequence>